<evidence type="ECO:0000313" key="3">
    <source>
        <dbReference type="Proteomes" id="UP000824120"/>
    </source>
</evidence>
<sequence length="243" mass="27475">MHLLIIKKERVRNQTLSIAPRKVTMIRGGETPAQNNPSASSLNQHHHNEPSNLALVRITQKYEEERLLMKELAEMQFQTSLQIANSTFEERYPADYVLLPDTTINKNSAIVICSAKSALMETLHSLISHQSQGDKVVESNDTSVEFIEDKDEGNNVQNAIKVYKEAGFSPLAIFKSKKGKPKKEVNAQPTRIQDERVVGEFSKCIPQSSDATQTHNIFQLLYWNHFKILGIYKSSKGDWGCSM</sequence>
<gene>
    <name evidence="2" type="ORF">H5410_045438</name>
</gene>
<evidence type="ECO:0000256" key="1">
    <source>
        <dbReference type="SAM" id="MobiDB-lite"/>
    </source>
</evidence>
<dbReference type="Proteomes" id="UP000824120">
    <property type="component" value="Chromosome 9"/>
</dbReference>
<keyword evidence="3" id="KW-1185">Reference proteome</keyword>
<feature type="region of interest" description="Disordered" evidence="1">
    <location>
        <begin position="26"/>
        <end position="51"/>
    </location>
</feature>
<feature type="compositionally biased region" description="Polar residues" evidence="1">
    <location>
        <begin position="32"/>
        <end position="43"/>
    </location>
</feature>
<dbReference type="AlphaFoldDB" id="A0A9J5XCR2"/>
<protein>
    <submittedName>
        <fullName evidence="2">Uncharacterized protein</fullName>
    </submittedName>
</protein>
<organism evidence="2 3">
    <name type="scientific">Solanum commersonii</name>
    <name type="common">Commerson's wild potato</name>
    <name type="synonym">Commerson's nightshade</name>
    <dbReference type="NCBI Taxonomy" id="4109"/>
    <lineage>
        <taxon>Eukaryota</taxon>
        <taxon>Viridiplantae</taxon>
        <taxon>Streptophyta</taxon>
        <taxon>Embryophyta</taxon>
        <taxon>Tracheophyta</taxon>
        <taxon>Spermatophyta</taxon>
        <taxon>Magnoliopsida</taxon>
        <taxon>eudicotyledons</taxon>
        <taxon>Gunneridae</taxon>
        <taxon>Pentapetalae</taxon>
        <taxon>asterids</taxon>
        <taxon>lamiids</taxon>
        <taxon>Solanales</taxon>
        <taxon>Solanaceae</taxon>
        <taxon>Solanoideae</taxon>
        <taxon>Solaneae</taxon>
        <taxon>Solanum</taxon>
    </lineage>
</organism>
<name>A0A9J5XCR2_SOLCO</name>
<reference evidence="2 3" key="1">
    <citation type="submission" date="2020-09" db="EMBL/GenBank/DDBJ databases">
        <title>De no assembly of potato wild relative species, Solanum commersonii.</title>
        <authorList>
            <person name="Cho K."/>
        </authorList>
    </citation>
    <scope>NUCLEOTIDE SEQUENCE [LARGE SCALE GENOMIC DNA]</scope>
    <source>
        <strain evidence="2">LZ3.2</strain>
        <tissue evidence="2">Leaf</tissue>
    </source>
</reference>
<evidence type="ECO:0000313" key="2">
    <source>
        <dbReference type="EMBL" id="KAG5585004.1"/>
    </source>
</evidence>
<dbReference type="EMBL" id="JACXVP010000009">
    <property type="protein sequence ID" value="KAG5585004.1"/>
    <property type="molecule type" value="Genomic_DNA"/>
</dbReference>
<comment type="caution">
    <text evidence="2">The sequence shown here is derived from an EMBL/GenBank/DDBJ whole genome shotgun (WGS) entry which is preliminary data.</text>
</comment>
<accession>A0A9J5XCR2</accession>
<proteinExistence type="predicted"/>